<protein>
    <submittedName>
        <fullName evidence="2">Uncharacterized protein</fullName>
    </submittedName>
</protein>
<keyword evidence="3" id="KW-1185">Reference proteome</keyword>
<evidence type="ECO:0000313" key="3">
    <source>
        <dbReference type="Proteomes" id="UP000193067"/>
    </source>
</evidence>
<feature type="compositionally biased region" description="Basic and acidic residues" evidence="1">
    <location>
        <begin position="25"/>
        <end position="34"/>
    </location>
</feature>
<proteinExistence type="predicted"/>
<sequence length="375" mass="40450">MPPNPPQQTIASKKVQYAEGSLTEPEGRKAKLEAGARGGRIGARIRVALDAITIRKGSLQTYRGPVPPGGRVVEADFAALTHPADPPGPTEGQSAERTNAAAIPTVHTHQQGPSRGPESDELAAPAAGTHSAPHNSGEVTQAAGVARYSTPTREYGPGSYDENGLYVPADYYKKEYARARQRVRWASRRWGTREALSAHFAFNGFLEYEALQEELRRLAHKEEERRINPKPKRVRPPRDETIPSDLAETEAPSDYSSSDSFEWETTPSDEEEASLLLVSPATGAKRVFLAPPLASLPNKKQRTDASSPDSGLAHRSNAEEPGGQSSAPSEHCDSQAPNELDGGATPSASKTRSDRPDRRLAPDSDQAVRSLSTRA</sequence>
<organism evidence="2 3">
    <name type="scientific">Trametes coccinea (strain BRFM310)</name>
    <name type="common">Pycnoporus coccineus</name>
    <dbReference type="NCBI Taxonomy" id="1353009"/>
    <lineage>
        <taxon>Eukaryota</taxon>
        <taxon>Fungi</taxon>
        <taxon>Dikarya</taxon>
        <taxon>Basidiomycota</taxon>
        <taxon>Agaricomycotina</taxon>
        <taxon>Agaricomycetes</taxon>
        <taxon>Polyporales</taxon>
        <taxon>Polyporaceae</taxon>
        <taxon>Trametes</taxon>
    </lineage>
</organism>
<reference evidence="2 3" key="1">
    <citation type="journal article" date="2015" name="Biotechnol. Biofuels">
        <title>Enhanced degradation of softwood versus hardwood by the white-rot fungus Pycnoporus coccineus.</title>
        <authorList>
            <person name="Couturier M."/>
            <person name="Navarro D."/>
            <person name="Chevret D."/>
            <person name="Henrissat B."/>
            <person name="Piumi F."/>
            <person name="Ruiz-Duenas F.J."/>
            <person name="Martinez A.T."/>
            <person name="Grigoriev I.V."/>
            <person name="Riley R."/>
            <person name="Lipzen A."/>
            <person name="Berrin J.G."/>
            <person name="Master E.R."/>
            <person name="Rosso M.N."/>
        </authorList>
    </citation>
    <scope>NUCLEOTIDE SEQUENCE [LARGE SCALE GENOMIC DNA]</scope>
    <source>
        <strain evidence="2 3">BRFM310</strain>
    </source>
</reference>
<feature type="region of interest" description="Disordered" evidence="1">
    <location>
        <begin position="1"/>
        <end position="35"/>
    </location>
</feature>
<accession>A0A1Y2J309</accession>
<gene>
    <name evidence="2" type="ORF">PYCCODRAFT_1421693</name>
</gene>
<dbReference type="Proteomes" id="UP000193067">
    <property type="component" value="Unassembled WGS sequence"/>
</dbReference>
<dbReference type="AlphaFoldDB" id="A0A1Y2J309"/>
<feature type="compositionally biased region" description="Polar residues" evidence="1">
    <location>
        <begin position="254"/>
        <end position="266"/>
    </location>
</feature>
<evidence type="ECO:0000256" key="1">
    <source>
        <dbReference type="SAM" id="MobiDB-lite"/>
    </source>
</evidence>
<evidence type="ECO:0000313" key="2">
    <source>
        <dbReference type="EMBL" id="OSD07795.1"/>
    </source>
</evidence>
<feature type="region of interest" description="Disordered" evidence="1">
    <location>
        <begin position="106"/>
        <end position="141"/>
    </location>
</feature>
<dbReference type="EMBL" id="KZ084087">
    <property type="protein sequence ID" value="OSD07795.1"/>
    <property type="molecule type" value="Genomic_DNA"/>
</dbReference>
<feature type="region of interest" description="Disordered" evidence="1">
    <location>
        <begin position="291"/>
        <end position="375"/>
    </location>
</feature>
<name>A0A1Y2J309_TRAC3</name>
<feature type="region of interest" description="Disordered" evidence="1">
    <location>
        <begin position="222"/>
        <end position="277"/>
    </location>
</feature>
<dbReference type="OrthoDB" id="2759831at2759"/>
<feature type="compositionally biased region" description="Basic and acidic residues" evidence="1">
    <location>
        <begin position="351"/>
        <end position="362"/>
    </location>
</feature>